<feature type="signal peptide" evidence="1">
    <location>
        <begin position="1"/>
        <end position="24"/>
    </location>
</feature>
<reference evidence="2 3" key="1">
    <citation type="submission" date="2021-06" db="EMBL/GenBank/DDBJ databases">
        <title>Caerostris extrusa draft genome.</title>
        <authorList>
            <person name="Kono N."/>
            <person name="Arakawa K."/>
        </authorList>
    </citation>
    <scope>NUCLEOTIDE SEQUENCE [LARGE SCALE GENOMIC DNA]</scope>
</reference>
<keyword evidence="3" id="KW-1185">Reference proteome</keyword>
<evidence type="ECO:0008006" key="4">
    <source>
        <dbReference type="Google" id="ProtNLM"/>
    </source>
</evidence>
<organism evidence="2 3">
    <name type="scientific">Caerostris extrusa</name>
    <name type="common">Bark spider</name>
    <name type="synonym">Caerostris bankana</name>
    <dbReference type="NCBI Taxonomy" id="172846"/>
    <lineage>
        <taxon>Eukaryota</taxon>
        <taxon>Metazoa</taxon>
        <taxon>Ecdysozoa</taxon>
        <taxon>Arthropoda</taxon>
        <taxon>Chelicerata</taxon>
        <taxon>Arachnida</taxon>
        <taxon>Araneae</taxon>
        <taxon>Araneomorphae</taxon>
        <taxon>Entelegynae</taxon>
        <taxon>Araneoidea</taxon>
        <taxon>Araneidae</taxon>
        <taxon>Caerostris</taxon>
    </lineage>
</organism>
<accession>A0AAV4Y8A8</accession>
<feature type="chain" id="PRO_5043517615" description="Secreted protein" evidence="1">
    <location>
        <begin position="25"/>
        <end position="93"/>
    </location>
</feature>
<protein>
    <recommendedName>
        <fullName evidence="4">Secreted protein</fullName>
    </recommendedName>
</protein>
<sequence>MVGKTPRIGMLSSVWVSLFTKGLCHPGWPATKSLQISCRHPSFAVIRPLLGRLVLIPRGVNPGKARCGHLSIVFVPVRLWWMDSHDSPAAPPP</sequence>
<dbReference type="Proteomes" id="UP001054945">
    <property type="component" value="Unassembled WGS sequence"/>
</dbReference>
<evidence type="ECO:0000313" key="2">
    <source>
        <dbReference type="EMBL" id="GIZ02392.1"/>
    </source>
</evidence>
<comment type="caution">
    <text evidence="2">The sequence shown here is derived from an EMBL/GenBank/DDBJ whole genome shotgun (WGS) entry which is preliminary data.</text>
</comment>
<dbReference type="EMBL" id="BPLR01018808">
    <property type="protein sequence ID" value="GIZ02392.1"/>
    <property type="molecule type" value="Genomic_DNA"/>
</dbReference>
<gene>
    <name evidence="2" type="ORF">CEXT_673241</name>
</gene>
<proteinExistence type="predicted"/>
<keyword evidence="1" id="KW-0732">Signal</keyword>
<evidence type="ECO:0000256" key="1">
    <source>
        <dbReference type="SAM" id="SignalP"/>
    </source>
</evidence>
<evidence type="ECO:0000313" key="3">
    <source>
        <dbReference type="Proteomes" id="UP001054945"/>
    </source>
</evidence>
<name>A0AAV4Y8A8_CAEEX</name>
<dbReference type="AlphaFoldDB" id="A0AAV4Y8A8"/>